<sequence length="116" mass="12349">MTPYDISVALQGNPSAKAKMVVIANTTEIGTVCSKRELKTLSLKCKKLGVLLVMDGTHLGPALVSRRMSTIDNLTLKDIYHLTDAFGSGVYMAAPLSVRYLSSGILSLPTTAPPVL</sequence>
<dbReference type="SUPFAM" id="SSF53383">
    <property type="entry name" value="PLP-dependent transferases"/>
    <property type="match status" value="1"/>
</dbReference>
<dbReference type="AlphaFoldDB" id="A0AAN6WKI1"/>
<reference evidence="1" key="1">
    <citation type="journal article" date="2023" name="Mol. Phylogenet. Evol.">
        <title>Genome-scale phylogeny and comparative genomics of the fungal order Sordariales.</title>
        <authorList>
            <person name="Hensen N."/>
            <person name="Bonometti L."/>
            <person name="Westerberg I."/>
            <person name="Brannstrom I.O."/>
            <person name="Guillou S."/>
            <person name="Cros-Aarteil S."/>
            <person name="Calhoun S."/>
            <person name="Haridas S."/>
            <person name="Kuo A."/>
            <person name="Mondo S."/>
            <person name="Pangilinan J."/>
            <person name="Riley R."/>
            <person name="LaButti K."/>
            <person name="Andreopoulos B."/>
            <person name="Lipzen A."/>
            <person name="Chen C."/>
            <person name="Yan M."/>
            <person name="Daum C."/>
            <person name="Ng V."/>
            <person name="Clum A."/>
            <person name="Steindorff A."/>
            <person name="Ohm R.A."/>
            <person name="Martin F."/>
            <person name="Silar P."/>
            <person name="Natvig D.O."/>
            <person name="Lalanne C."/>
            <person name="Gautier V."/>
            <person name="Ament-Velasquez S.L."/>
            <person name="Kruys A."/>
            <person name="Hutchinson M.I."/>
            <person name="Powell A.J."/>
            <person name="Barry K."/>
            <person name="Miller A.N."/>
            <person name="Grigoriev I.V."/>
            <person name="Debuchy R."/>
            <person name="Gladieux P."/>
            <person name="Hiltunen Thoren M."/>
            <person name="Johannesson H."/>
        </authorList>
    </citation>
    <scope>NUCLEOTIDE SEQUENCE</scope>
    <source>
        <strain evidence="1">PSN309</strain>
    </source>
</reference>
<dbReference type="Gene3D" id="3.40.640.10">
    <property type="entry name" value="Type I PLP-dependent aspartate aminotransferase-like (Major domain)"/>
    <property type="match status" value="1"/>
</dbReference>
<reference evidence="1" key="2">
    <citation type="submission" date="2023-05" db="EMBL/GenBank/DDBJ databases">
        <authorList>
            <consortium name="Lawrence Berkeley National Laboratory"/>
            <person name="Steindorff A."/>
            <person name="Hensen N."/>
            <person name="Bonometti L."/>
            <person name="Westerberg I."/>
            <person name="Brannstrom I.O."/>
            <person name="Guillou S."/>
            <person name="Cros-Aarteil S."/>
            <person name="Calhoun S."/>
            <person name="Haridas S."/>
            <person name="Kuo A."/>
            <person name="Mondo S."/>
            <person name="Pangilinan J."/>
            <person name="Riley R."/>
            <person name="Labutti K."/>
            <person name="Andreopoulos B."/>
            <person name="Lipzen A."/>
            <person name="Chen C."/>
            <person name="Yanf M."/>
            <person name="Daum C."/>
            <person name="Ng V."/>
            <person name="Clum A."/>
            <person name="Ohm R."/>
            <person name="Martin F."/>
            <person name="Silar P."/>
            <person name="Natvig D."/>
            <person name="Lalanne C."/>
            <person name="Gautier V."/>
            <person name="Ament-Velasquez S.L."/>
            <person name="Kruys A."/>
            <person name="Hutchinson M.I."/>
            <person name="Powell A.J."/>
            <person name="Barry K."/>
            <person name="Miller A.N."/>
            <person name="Grigoriev I.V."/>
            <person name="Debuchy R."/>
            <person name="Gladieux P."/>
            <person name="Thoren M.H."/>
            <person name="Johannesson H."/>
        </authorList>
    </citation>
    <scope>NUCLEOTIDE SEQUENCE</scope>
    <source>
        <strain evidence="1">PSN309</strain>
    </source>
</reference>
<evidence type="ECO:0000313" key="2">
    <source>
        <dbReference type="Proteomes" id="UP001302126"/>
    </source>
</evidence>
<comment type="caution">
    <text evidence="1">The sequence shown here is derived from an EMBL/GenBank/DDBJ whole genome shotgun (WGS) entry which is preliminary data.</text>
</comment>
<proteinExistence type="predicted"/>
<dbReference type="InterPro" id="IPR015421">
    <property type="entry name" value="PyrdxlP-dep_Trfase_major"/>
</dbReference>
<dbReference type="InterPro" id="IPR015424">
    <property type="entry name" value="PyrdxlP-dep_Trfase"/>
</dbReference>
<name>A0AAN6WKI1_9PEZI</name>
<protein>
    <submittedName>
        <fullName evidence="1">Uncharacterized protein</fullName>
    </submittedName>
</protein>
<dbReference type="Proteomes" id="UP001302126">
    <property type="component" value="Unassembled WGS sequence"/>
</dbReference>
<dbReference type="EMBL" id="MU864797">
    <property type="protein sequence ID" value="KAK4182037.1"/>
    <property type="molecule type" value="Genomic_DNA"/>
</dbReference>
<gene>
    <name evidence="1" type="ORF">QBC35DRAFT_479434</name>
</gene>
<accession>A0AAN6WKI1</accession>
<organism evidence="1 2">
    <name type="scientific">Podospora australis</name>
    <dbReference type="NCBI Taxonomy" id="1536484"/>
    <lineage>
        <taxon>Eukaryota</taxon>
        <taxon>Fungi</taxon>
        <taxon>Dikarya</taxon>
        <taxon>Ascomycota</taxon>
        <taxon>Pezizomycotina</taxon>
        <taxon>Sordariomycetes</taxon>
        <taxon>Sordariomycetidae</taxon>
        <taxon>Sordariales</taxon>
        <taxon>Podosporaceae</taxon>
        <taxon>Podospora</taxon>
    </lineage>
</organism>
<evidence type="ECO:0000313" key="1">
    <source>
        <dbReference type="EMBL" id="KAK4182037.1"/>
    </source>
</evidence>
<keyword evidence="2" id="KW-1185">Reference proteome</keyword>